<dbReference type="RefSeq" id="WP_129175304.1">
    <property type="nucleotide sequence ID" value="NZ_JACCBI010000001.1"/>
</dbReference>
<dbReference type="InterPro" id="IPR026893">
    <property type="entry name" value="Tyr/Ser_Pase_IphP-type"/>
</dbReference>
<keyword evidence="2" id="KW-0378">Hydrolase</keyword>
<organism evidence="3 4">
    <name type="scientific">Agromyces atrinae</name>
    <dbReference type="NCBI Taxonomy" id="592376"/>
    <lineage>
        <taxon>Bacteria</taxon>
        <taxon>Bacillati</taxon>
        <taxon>Actinomycetota</taxon>
        <taxon>Actinomycetes</taxon>
        <taxon>Micrococcales</taxon>
        <taxon>Microbacteriaceae</taxon>
        <taxon>Agromyces</taxon>
    </lineage>
</organism>
<sequence length="290" mass="30267">MTTPIDRRVPLQSAPNLRDLGGLAAGDGTVRSGVIYRSATLARLGGDDLVAFGRLGIGTVYDLRTAAERADAPDILPDGVRSVGLDVLADSTTDVAASVGQLASDPAGLAASLSDGRGVALMRESYRNIVSLPSALAAYRAFYLDLIDGDRAGAALFHCTTGKDRTGWAAASLLLLLGVDPDDVLVDYLETNADLLPALAPVLDAAAAHGVDRELLLPVLGVRGEYLDAALDEMRSRFGDIEGYARDGLGLTTEQLDALRARFVDEEPDTVNAGRGPLKLCPTGRGPGVE</sequence>
<dbReference type="InterPro" id="IPR016130">
    <property type="entry name" value="Tyr_Pase_AS"/>
</dbReference>
<evidence type="ECO:0000313" key="2">
    <source>
        <dbReference type="EMBL" id="NYD66079.1"/>
    </source>
</evidence>
<dbReference type="PROSITE" id="PS00383">
    <property type="entry name" value="TYR_PHOSPHATASE_1"/>
    <property type="match status" value="1"/>
</dbReference>
<dbReference type="SUPFAM" id="SSF52799">
    <property type="entry name" value="(Phosphotyrosine protein) phosphatases II"/>
    <property type="match status" value="1"/>
</dbReference>
<reference evidence="3 4" key="1">
    <citation type="submission" date="2019-01" db="EMBL/GenBank/DDBJ databases">
        <title>Agromyces.</title>
        <authorList>
            <person name="Li J."/>
        </authorList>
    </citation>
    <scope>NUCLEOTIDE SEQUENCE [LARGE SCALE GENOMIC DNA]</scope>
    <source>
        <strain evidence="3 4">DSM 23870</strain>
    </source>
</reference>
<feature type="region of interest" description="Disordered" evidence="1">
    <location>
        <begin position="270"/>
        <end position="290"/>
    </location>
</feature>
<accession>A0A4Q2M356</accession>
<dbReference type="Proteomes" id="UP000581087">
    <property type="component" value="Unassembled WGS sequence"/>
</dbReference>
<dbReference type="Gene3D" id="3.90.190.10">
    <property type="entry name" value="Protein tyrosine phosphatase superfamily"/>
    <property type="match status" value="1"/>
</dbReference>
<dbReference type="Proteomes" id="UP000292686">
    <property type="component" value="Unassembled WGS sequence"/>
</dbReference>
<dbReference type="EC" id="3.1.3.48" evidence="2"/>
<dbReference type="EMBL" id="JACCBI010000001">
    <property type="protein sequence ID" value="NYD66079.1"/>
    <property type="molecule type" value="Genomic_DNA"/>
</dbReference>
<dbReference type="GO" id="GO:0004725">
    <property type="term" value="F:protein tyrosine phosphatase activity"/>
    <property type="evidence" value="ECO:0007669"/>
    <property type="project" value="UniProtKB-EC"/>
</dbReference>
<dbReference type="AlphaFoldDB" id="A0A4Q2M356"/>
<protein>
    <submittedName>
        <fullName evidence="2">Protein-tyrosine phosphatase</fullName>
        <ecNumber evidence="2">3.1.3.48</ecNumber>
    </submittedName>
    <submittedName>
        <fullName evidence="3">Tyrosine-protein phosphatase</fullName>
    </submittedName>
</protein>
<dbReference type="OrthoDB" id="1188001at2"/>
<dbReference type="EMBL" id="SDPM01000005">
    <property type="protein sequence ID" value="RXZ86405.1"/>
    <property type="molecule type" value="Genomic_DNA"/>
</dbReference>
<reference evidence="2 5" key="2">
    <citation type="submission" date="2020-07" db="EMBL/GenBank/DDBJ databases">
        <title>Sequencing the genomes of 1000 actinobacteria strains.</title>
        <authorList>
            <person name="Klenk H.-P."/>
        </authorList>
    </citation>
    <scope>NUCLEOTIDE SEQUENCE [LARGE SCALE GENOMIC DNA]</scope>
    <source>
        <strain evidence="2 5">DSM 23870</strain>
    </source>
</reference>
<name>A0A4Q2M356_9MICO</name>
<evidence type="ECO:0000313" key="3">
    <source>
        <dbReference type="EMBL" id="RXZ86405.1"/>
    </source>
</evidence>
<proteinExistence type="predicted"/>
<dbReference type="Pfam" id="PF13350">
    <property type="entry name" value="Y_phosphatase3"/>
    <property type="match status" value="1"/>
</dbReference>
<evidence type="ECO:0000313" key="4">
    <source>
        <dbReference type="Proteomes" id="UP000292686"/>
    </source>
</evidence>
<gene>
    <name evidence="2" type="ORF">BJ972_000598</name>
    <name evidence="3" type="ORF">ESP50_11680</name>
</gene>
<dbReference type="InterPro" id="IPR029021">
    <property type="entry name" value="Prot-tyrosine_phosphatase-like"/>
</dbReference>
<comment type="caution">
    <text evidence="3">The sequence shown here is derived from an EMBL/GenBank/DDBJ whole genome shotgun (WGS) entry which is preliminary data.</text>
</comment>
<evidence type="ECO:0000313" key="5">
    <source>
        <dbReference type="Proteomes" id="UP000581087"/>
    </source>
</evidence>
<keyword evidence="4" id="KW-1185">Reference proteome</keyword>
<evidence type="ECO:0000256" key="1">
    <source>
        <dbReference type="SAM" id="MobiDB-lite"/>
    </source>
</evidence>